<feature type="domain" description="IPT/TIG" evidence="3">
    <location>
        <begin position="1595"/>
        <end position="1674"/>
    </location>
</feature>
<evidence type="ECO:0000313" key="5">
    <source>
        <dbReference type="Proteomes" id="UP001141327"/>
    </source>
</evidence>
<accession>A0ABQ8U5T8</accession>
<dbReference type="SMART" id="SM00429">
    <property type="entry name" value="IPT"/>
    <property type="match status" value="6"/>
</dbReference>
<gene>
    <name evidence="4" type="ORF">PAPYR_10480</name>
</gene>
<dbReference type="Proteomes" id="UP001141327">
    <property type="component" value="Unassembled WGS sequence"/>
</dbReference>
<dbReference type="Gene3D" id="2.60.40.10">
    <property type="entry name" value="Immunoglobulins"/>
    <property type="match status" value="10"/>
</dbReference>
<keyword evidence="2" id="KW-0812">Transmembrane</keyword>
<feature type="domain" description="IPT/TIG" evidence="3">
    <location>
        <begin position="1861"/>
        <end position="1944"/>
    </location>
</feature>
<dbReference type="CDD" id="cd00603">
    <property type="entry name" value="IPT_PCSR"/>
    <property type="match status" value="2"/>
</dbReference>
<keyword evidence="2" id="KW-1133">Transmembrane helix</keyword>
<feature type="domain" description="IPT/TIG" evidence="3">
    <location>
        <begin position="1513"/>
        <end position="1592"/>
    </location>
</feature>
<comment type="caution">
    <text evidence="4">The sequence shown here is derived from an EMBL/GenBank/DDBJ whole genome shotgun (WGS) entry which is preliminary data.</text>
</comment>
<dbReference type="InterPro" id="IPR014756">
    <property type="entry name" value="Ig_E-set"/>
</dbReference>
<sequence length="2400" mass="244697">MLNPFFFPGSQLRQPASPAALGSLRNQQDEMISPECHPRLTVAPTADPTSKNVMLTLTDIQSDGPMGMSWLDLASLLRSNDATLPALLGRFLLPSTTSSTLGMGWMTDTVLYVVDHGSYGGRARIGFYDMAKNFSVVGELIGADITPPGPIPGSHDDQGHGLPAHPILFLTHICLFGASPYPHATQDVLITDVLIMYSAFKGDSGTLTSAGLVRHCRAVPGSCTGVSNSSNSLVGDLASANIGWTQTGSWTMAITELPDGSYLVGSPKYETVGSGASGALTWCAGGTGCTGTVNGNHPTSLVGSHSGDSVGSQVRVLADGSYVVFSSTWNTNRGFVAVGSSTHPVTGVVSATNSLIGTTVADKVGLFTESSMFGSTSNMHFTDNGTFIMASTTWTNSATSISTGGAYVFFNPQAGIVPVGTIDETNALIGTTSSVPNFFYLATHHSYLVTKHGVAGDSTHHGFVHWCSGVTGCVGKIEEVAQLKGTATRKIKPYVLTLTNDNFVVYSALYDDPANSRTGIGFAMLCSGLAGCPSTITATTALVGASSDAFVSRQGIWGLPDGGYVVASAGLGGSSGGFVISCPTCTRGTFVNAGLVAKCGADGSGCMGQSASLANCLTGTAANMQLGLFTKVLANDSLIIAAPGFDGKGAVFWYSSTEPLEGTPTAANALIGSTAGQLWAAAASLLSRLRSLLICPRACSTTCLFNQSSWRPPPPTLPGARSQVGDGALILTPNGDYLVWSKTSMLLTWCSGSVGCRGVTVTDADTITGIPTSEVPALVARAGGDYLISISTWNHIVWGPKAAPFPKGKGPLGPTTALTGVTRYYVDTSLPNGAFLLSFSQSLSTAGSITWCSGTDPCVGTVSAERSLVGEAASDQVRDAAEGMQGRKDRGGIRADREVPVDLSEICPTATGCAGVVTNTSLSLVGTATQAFGTNDAAHIRFLPNGRLASHPPSCCLCVGPQNPRHVCHVLLFPGSNIVFQIDGTPTSSSGRSFTMCIPGVACSGTLSASNTFGASYGTQVFMPPVGTPEYAASSFYATVPDAADGKGAVRLCSGTTFDCAGTASFTAANSALGSTAHSGLGYRDLLIGTNGLWATHTGLQMSYLPYVDGHIPYGAITEDNFLGGGDSSISVDLQAPALVETSTHSVQVGLDRLYHNHFEVVAAETTADRVVIQFWVDEPVQMVGWVATMKVTHPTTSFSVTENLIFNQSGRASVSSCSSCSFEAGSYPTNKRYNARISLWPAAFFTNPVFESLLDFAPAPAFDPVTPFSPSNCYTTGMCEVHIKATHYTLPARVKLNGAEGSVLPDSTTSDLHVYLPYTPVVGAYPLTLISNDGQEVSTTFYILSSDPAIYSVEPECPPEGCTVTIIGTGFNQPVFNWCGTNLACSFINGTLAICQMPPSEAESSSLSVRNDANGRSAMFHYTYKFVYPQVSYADPQLEATGGNITIYGSDFVLPTVTIEGRPCPVLSVSVALDEIVCTAPEAPKEHCQLTVTTGSAGHHTSTVTYNYILHHPVITAVGPTCLLTGGCAVTVTGSEFFHPVVTMGSSTHLNCSASSATQVNCTVPAGSVAVANLTVINMGGYAASTTYAYQVQTPMLTACTPTVCPAATGCLLALSGSAFELSTVTLGGVACPLVSAEATLILAQCGPSTLHGSQNVTVTNAGGPHASRLITVQGPTPTFASVTPNAGPALTTGPSTLVIMGASFWADPAAPGTCPGATIGTTACTVTACTATSLTCVLPAHDVSRGAANLVVTNADGVVGTLMGAYVFQGEWPTLVAISPPEGPLAGGQTVTLVGTGIRAGAAATLAGKPCTSVAVLLSGGLTCTAPAGDAIGLVDVTLTNSDLTTATLAAAYAYQGAAPTIQAVWPSSGPTSGSTALTLTGTGFRAGVSVLLGSLPCTGLVVHNETTITCTSPPGSEAKVNVTVTNADRTSTALPLAFEYTPVGSPVYPPVLISISPATCRATSSLAATLVCSNVRAGVTVTVGGLACTGLTLVGSRIRCTIPVGGTVGSADVTVRNTDGLSTTAVGAFTFTGTAPTVGGVSPSTLAAASGPTTITVTGSDFRPGCTVRVGALPCTGIVIAADGNSLQCTINPTAAATTAAASNDGRNDGAVAIGPADVVVTNADGTVATLPTPFYFQAEAPTLSGLSPRRGSFKSATRVTLLGTHLRPNATVLVGGQACLDVEVLTSETVRAYVPPPPEGTPAGADWVADVQLLNYDMSSALLSDAFTYVAATATADEDYLTGGVSGGSIALFVVGALMLAGGLVAALVVFLIHRRRRSAAASPVSPPPLVAAGSLAEAGQGPQTDIKDTTATEMMQINPMIIPAATTAAPPPPPPPSTVVVLLASPSAAFPPPPPPSEALGLPAGDAAVNPLFLSNNDAALVVSSAQASDGAPVS</sequence>
<dbReference type="PANTHER" id="PTHR46769:SF2">
    <property type="entry name" value="FIBROCYSTIN-L ISOFORM 2 PRECURSOR-RELATED"/>
    <property type="match status" value="1"/>
</dbReference>
<dbReference type="InterPro" id="IPR013783">
    <property type="entry name" value="Ig-like_fold"/>
</dbReference>
<evidence type="ECO:0000256" key="1">
    <source>
        <dbReference type="ARBA" id="ARBA00022729"/>
    </source>
</evidence>
<dbReference type="InterPro" id="IPR052387">
    <property type="entry name" value="Fibrocystin"/>
</dbReference>
<keyword evidence="2" id="KW-0472">Membrane</keyword>
<dbReference type="CDD" id="cd00102">
    <property type="entry name" value="IPT"/>
    <property type="match status" value="3"/>
</dbReference>
<name>A0ABQ8U5T8_9EUKA</name>
<dbReference type="PANTHER" id="PTHR46769">
    <property type="entry name" value="POLYCYSTIC KIDNEY AND HEPATIC DISEASE 1 (AUTOSOMAL RECESSIVE)-LIKE 1"/>
    <property type="match status" value="1"/>
</dbReference>
<dbReference type="Pfam" id="PF01833">
    <property type="entry name" value="TIG"/>
    <property type="match status" value="9"/>
</dbReference>
<evidence type="ECO:0000256" key="2">
    <source>
        <dbReference type="SAM" id="Phobius"/>
    </source>
</evidence>
<keyword evidence="5" id="KW-1185">Reference proteome</keyword>
<reference evidence="4" key="1">
    <citation type="journal article" date="2022" name="bioRxiv">
        <title>Genomics of Preaxostyla Flagellates Illuminates Evolutionary Transitions and the Path Towards Mitochondrial Loss.</title>
        <authorList>
            <person name="Novak L.V.F."/>
            <person name="Treitli S.C."/>
            <person name="Pyrih J."/>
            <person name="Halakuc P."/>
            <person name="Pipaliya S.V."/>
            <person name="Vacek V."/>
            <person name="Brzon O."/>
            <person name="Soukal P."/>
            <person name="Eme L."/>
            <person name="Dacks J.B."/>
            <person name="Karnkowska A."/>
            <person name="Elias M."/>
            <person name="Hampl V."/>
        </authorList>
    </citation>
    <scope>NUCLEOTIDE SEQUENCE</scope>
    <source>
        <strain evidence="4">RCP-MX</strain>
    </source>
</reference>
<feature type="domain" description="IPT/TIG" evidence="3">
    <location>
        <begin position="2144"/>
        <end position="2234"/>
    </location>
</feature>
<feature type="transmembrane region" description="Helical" evidence="2">
    <location>
        <begin position="2254"/>
        <end position="2277"/>
    </location>
</feature>
<proteinExistence type="predicted"/>
<keyword evidence="1" id="KW-0732">Signal</keyword>
<evidence type="ECO:0000259" key="3">
    <source>
        <dbReference type="SMART" id="SM00429"/>
    </source>
</evidence>
<protein>
    <submittedName>
        <fullName evidence="4">Light-harvesting LHII</fullName>
    </submittedName>
</protein>
<evidence type="ECO:0000313" key="4">
    <source>
        <dbReference type="EMBL" id="KAJ4454721.1"/>
    </source>
</evidence>
<dbReference type="SUPFAM" id="SSF81296">
    <property type="entry name" value="E set domains"/>
    <property type="match status" value="9"/>
</dbReference>
<feature type="domain" description="IPT/TIG" evidence="3">
    <location>
        <begin position="1348"/>
        <end position="1426"/>
    </location>
</feature>
<dbReference type="EMBL" id="JAPMOS010000137">
    <property type="protein sequence ID" value="KAJ4454721.1"/>
    <property type="molecule type" value="Genomic_DNA"/>
</dbReference>
<dbReference type="InterPro" id="IPR002909">
    <property type="entry name" value="IPT_dom"/>
</dbReference>
<dbReference type="Pfam" id="PF18888">
    <property type="entry name" value="DUF5650"/>
    <property type="match status" value="6"/>
</dbReference>
<dbReference type="InterPro" id="IPR043710">
    <property type="entry name" value="DUF5650"/>
</dbReference>
<organism evidence="4 5">
    <name type="scientific">Paratrimastix pyriformis</name>
    <dbReference type="NCBI Taxonomy" id="342808"/>
    <lineage>
        <taxon>Eukaryota</taxon>
        <taxon>Metamonada</taxon>
        <taxon>Preaxostyla</taxon>
        <taxon>Paratrimastigidae</taxon>
        <taxon>Paratrimastix</taxon>
    </lineage>
</organism>
<feature type="domain" description="IPT/TIG" evidence="3">
    <location>
        <begin position="1774"/>
        <end position="1858"/>
    </location>
</feature>